<reference evidence="2" key="1">
    <citation type="journal article" date="2021" name="Sci. Rep.">
        <title>Diploid genomic architecture of Nitzschia inconspicua, an elite biomass production diatom.</title>
        <authorList>
            <person name="Oliver A."/>
            <person name="Podell S."/>
            <person name="Pinowska A."/>
            <person name="Traller J.C."/>
            <person name="Smith S.R."/>
            <person name="McClure R."/>
            <person name="Beliaev A."/>
            <person name="Bohutskyi P."/>
            <person name="Hill E.A."/>
            <person name="Rabines A."/>
            <person name="Zheng H."/>
            <person name="Allen L.Z."/>
            <person name="Kuo A."/>
            <person name="Grigoriev I.V."/>
            <person name="Allen A.E."/>
            <person name="Hazlebeck D."/>
            <person name="Allen E.E."/>
        </authorList>
    </citation>
    <scope>NUCLEOTIDE SEQUENCE</scope>
    <source>
        <strain evidence="2">Hildebrandi</strain>
    </source>
</reference>
<proteinExistence type="predicted"/>
<gene>
    <name evidence="2" type="ORF">IV203_010307</name>
</gene>
<dbReference type="EMBL" id="JAGRRH010000018">
    <property type="protein sequence ID" value="KAG7350947.1"/>
    <property type="molecule type" value="Genomic_DNA"/>
</dbReference>
<dbReference type="GO" id="GO:0006338">
    <property type="term" value="P:chromatin remodeling"/>
    <property type="evidence" value="ECO:0007669"/>
    <property type="project" value="InterPro"/>
</dbReference>
<evidence type="ECO:0000313" key="2">
    <source>
        <dbReference type="EMBL" id="KAG7350947.1"/>
    </source>
</evidence>
<feature type="compositionally biased region" description="Polar residues" evidence="1">
    <location>
        <begin position="8"/>
        <end position="17"/>
    </location>
</feature>
<accession>A0A9K3KWV6</accession>
<sequence length="237" mass="26476">MKSCDGEGTSTASMTSSTKDDNSSTLIPVRIDVLTDDRLLRVVDTLLIDPTCWPISLCAPIHETVERNVTHLAHTILSDAEVQGMSRTARHFSGRVDIWTPQLQEKVEEQLRPQLWKIVNGQATIANEKDSHLLPISIHFIMNRIVVHEDILWDVHGPVTPIEFAQEMAKEFKLPDEAVVSIVTTMLEQIYGLAMDESSNPAVDEKLEEDMRGAWMLDAATTKAHTESHVAAQQKTT</sequence>
<dbReference type="GO" id="GO:0000228">
    <property type="term" value="C:nuclear chromosome"/>
    <property type="evidence" value="ECO:0007669"/>
    <property type="project" value="InterPro"/>
</dbReference>
<organism evidence="2 3">
    <name type="scientific">Nitzschia inconspicua</name>
    <dbReference type="NCBI Taxonomy" id="303405"/>
    <lineage>
        <taxon>Eukaryota</taxon>
        <taxon>Sar</taxon>
        <taxon>Stramenopiles</taxon>
        <taxon>Ochrophyta</taxon>
        <taxon>Bacillariophyta</taxon>
        <taxon>Bacillariophyceae</taxon>
        <taxon>Bacillariophycidae</taxon>
        <taxon>Bacillariales</taxon>
        <taxon>Bacillariaceae</taxon>
        <taxon>Nitzschia</taxon>
    </lineage>
</organism>
<comment type="caution">
    <text evidence="2">The sequence shown here is derived from an EMBL/GenBank/DDBJ whole genome shotgun (WGS) entry which is preliminary data.</text>
</comment>
<name>A0A9K3KWV6_9STRA</name>
<evidence type="ECO:0000256" key="1">
    <source>
        <dbReference type="SAM" id="MobiDB-lite"/>
    </source>
</evidence>
<feature type="region of interest" description="Disordered" evidence="1">
    <location>
        <begin position="1"/>
        <end position="22"/>
    </location>
</feature>
<reference evidence="2" key="2">
    <citation type="submission" date="2021-04" db="EMBL/GenBank/DDBJ databases">
        <authorList>
            <person name="Podell S."/>
        </authorList>
    </citation>
    <scope>NUCLEOTIDE SEQUENCE</scope>
    <source>
        <strain evidence="2">Hildebrandi</strain>
    </source>
</reference>
<dbReference type="Pfam" id="PF04855">
    <property type="entry name" value="SNF5"/>
    <property type="match status" value="1"/>
</dbReference>
<evidence type="ECO:0000313" key="3">
    <source>
        <dbReference type="Proteomes" id="UP000693970"/>
    </source>
</evidence>
<protein>
    <submittedName>
        <fullName evidence="2">SNF5 / SMARCB1 / INI1 domain protein</fullName>
    </submittedName>
</protein>
<dbReference type="AlphaFoldDB" id="A0A9K3KWV6"/>
<keyword evidence="3" id="KW-1185">Reference proteome</keyword>
<dbReference type="OrthoDB" id="515064at2759"/>
<dbReference type="Proteomes" id="UP000693970">
    <property type="component" value="Unassembled WGS sequence"/>
</dbReference>
<dbReference type="InterPro" id="IPR006939">
    <property type="entry name" value="SNF5"/>
</dbReference>